<dbReference type="Pfam" id="PF13557">
    <property type="entry name" value="Phenol_MetA_deg"/>
    <property type="match status" value="1"/>
</dbReference>
<accession>A0ABN1I6F2</accession>
<protein>
    <recommendedName>
        <fullName evidence="4">Transporter</fullName>
    </recommendedName>
</protein>
<dbReference type="RefSeq" id="WP_343805246.1">
    <property type="nucleotide sequence ID" value="NZ_BAAAET010000002.1"/>
</dbReference>
<feature type="signal peptide" evidence="1">
    <location>
        <begin position="1"/>
        <end position="20"/>
    </location>
</feature>
<dbReference type="EMBL" id="BAAAET010000002">
    <property type="protein sequence ID" value="GAA0692105.1"/>
    <property type="molecule type" value="Genomic_DNA"/>
</dbReference>
<name>A0ABN1I6F2_9GAMM</name>
<keyword evidence="1" id="KW-0732">Signal</keyword>
<evidence type="ECO:0000313" key="2">
    <source>
        <dbReference type="EMBL" id="GAA0692105.1"/>
    </source>
</evidence>
<proteinExistence type="predicted"/>
<evidence type="ECO:0008006" key="4">
    <source>
        <dbReference type="Google" id="ProtNLM"/>
    </source>
</evidence>
<keyword evidence="3" id="KW-1185">Reference proteome</keyword>
<evidence type="ECO:0000256" key="1">
    <source>
        <dbReference type="SAM" id="SignalP"/>
    </source>
</evidence>
<sequence length="270" mass="29187">MKKTVLASTLAALLPLTATAGHYTPGVEAMRAAIVPGPGVYYKGYAVHYSADELSGVPGNNEVQVNALANRLIWVTNNKVLGGDLTFETIIPVVHTDLEIPAAGVDSDEWGIGDIFFGTVLGWHGERWDAVGGVGVWTETGEDDEPADPGLGYTETMFTLGGNVYLNDAKNIAFSALSRYSIADDDSIEDELLIEWGLSKQLPSGLELGLVGYDRWQVEGGDKQKHGIGASLGYFWPQIMTGLNVATYNEYDADEDFEGYQLRATLTKVF</sequence>
<evidence type="ECO:0000313" key="3">
    <source>
        <dbReference type="Proteomes" id="UP001499915"/>
    </source>
</evidence>
<reference evidence="2 3" key="1">
    <citation type="journal article" date="2019" name="Int. J. Syst. Evol. Microbiol.">
        <title>The Global Catalogue of Microorganisms (GCM) 10K type strain sequencing project: providing services to taxonomists for standard genome sequencing and annotation.</title>
        <authorList>
            <consortium name="The Broad Institute Genomics Platform"/>
            <consortium name="The Broad Institute Genome Sequencing Center for Infectious Disease"/>
            <person name="Wu L."/>
            <person name="Ma J."/>
        </authorList>
    </citation>
    <scope>NUCLEOTIDE SEQUENCE [LARGE SCALE GENOMIC DNA]</scope>
    <source>
        <strain evidence="2 3">JCM 15134</strain>
    </source>
</reference>
<organism evidence="2 3">
    <name type="scientific">Marinobacterium maritimum</name>
    <dbReference type="NCBI Taxonomy" id="500162"/>
    <lineage>
        <taxon>Bacteria</taxon>
        <taxon>Pseudomonadati</taxon>
        <taxon>Pseudomonadota</taxon>
        <taxon>Gammaproteobacteria</taxon>
        <taxon>Oceanospirillales</taxon>
        <taxon>Oceanospirillaceae</taxon>
        <taxon>Marinobacterium</taxon>
    </lineage>
</organism>
<dbReference type="Proteomes" id="UP001499915">
    <property type="component" value="Unassembled WGS sequence"/>
</dbReference>
<gene>
    <name evidence="2" type="ORF">GCM10009104_18950</name>
</gene>
<feature type="chain" id="PRO_5047433866" description="Transporter" evidence="1">
    <location>
        <begin position="21"/>
        <end position="270"/>
    </location>
</feature>
<dbReference type="InterPro" id="IPR025737">
    <property type="entry name" value="FApF"/>
</dbReference>
<comment type="caution">
    <text evidence="2">The sequence shown here is derived from an EMBL/GenBank/DDBJ whole genome shotgun (WGS) entry which is preliminary data.</text>
</comment>